<evidence type="ECO:0000313" key="2">
    <source>
        <dbReference type="EMBL" id="DAZ96721.1"/>
    </source>
</evidence>
<protein>
    <submittedName>
        <fullName evidence="2">Uncharacterized protein</fullName>
    </submittedName>
</protein>
<reference evidence="2" key="2">
    <citation type="journal article" date="2023" name="Microbiol Resour">
        <title>Decontamination and Annotation of the Draft Genome Sequence of the Oomycete Lagenidium giganteum ARSEF 373.</title>
        <authorList>
            <person name="Morgan W.R."/>
            <person name="Tartar A."/>
        </authorList>
    </citation>
    <scope>NUCLEOTIDE SEQUENCE</scope>
    <source>
        <strain evidence="2">ARSEF 373</strain>
    </source>
</reference>
<feature type="region of interest" description="Disordered" evidence="1">
    <location>
        <begin position="81"/>
        <end position="114"/>
    </location>
</feature>
<dbReference type="AlphaFoldDB" id="A0AAV2YR67"/>
<reference evidence="2" key="1">
    <citation type="submission" date="2022-11" db="EMBL/GenBank/DDBJ databases">
        <authorList>
            <person name="Morgan W.R."/>
            <person name="Tartar A."/>
        </authorList>
    </citation>
    <scope>NUCLEOTIDE SEQUENCE</scope>
    <source>
        <strain evidence="2">ARSEF 373</strain>
    </source>
</reference>
<organism evidence="2 3">
    <name type="scientific">Lagenidium giganteum</name>
    <dbReference type="NCBI Taxonomy" id="4803"/>
    <lineage>
        <taxon>Eukaryota</taxon>
        <taxon>Sar</taxon>
        <taxon>Stramenopiles</taxon>
        <taxon>Oomycota</taxon>
        <taxon>Peronosporomycetes</taxon>
        <taxon>Pythiales</taxon>
        <taxon>Pythiaceae</taxon>
    </lineage>
</organism>
<evidence type="ECO:0000256" key="1">
    <source>
        <dbReference type="SAM" id="MobiDB-lite"/>
    </source>
</evidence>
<feature type="compositionally biased region" description="Polar residues" evidence="1">
    <location>
        <begin position="82"/>
        <end position="105"/>
    </location>
</feature>
<name>A0AAV2YR67_9STRA</name>
<comment type="caution">
    <text evidence="2">The sequence shown here is derived from an EMBL/GenBank/DDBJ whole genome shotgun (WGS) entry which is preliminary data.</text>
</comment>
<dbReference type="Proteomes" id="UP001146120">
    <property type="component" value="Unassembled WGS sequence"/>
</dbReference>
<dbReference type="EMBL" id="DAKRPA010000158">
    <property type="protein sequence ID" value="DAZ96721.1"/>
    <property type="molecule type" value="Genomic_DNA"/>
</dbReference>
<sequence length="1125" mass="128044">MEMTTSMMVTTSDSASTVEALHMSTHAEFGDFELFEEENPTGPLPPTADMTPVATREDDDPLLEALLGDVDNAELARCVAGSGSNPRAMTPTESIGYTDSASADSSDNECDAEDATEIDDEQALASSQMDNSLLQQLVSMHQFSIENMRAMLKFAPVNDVRIALMSPLESYIHLGSDFLDRRNTILRIRDEKIDTVRRYLTLQSHGLDKEISHRIHDSFERFGKVYRLDYLQMKLDDISVQDALNALHDSHGAICDIIRSMDALTVREVFDSSTNKYKHERMVSSLALPQESPVVESNMLILFGDSEENGATVTTVDYIDQDDLYPYDTSGRIRMDRTPHVDVNGKPCVVMSNFVLAKYHLHQARLSSDAKGGEEDEPESHDDVDDKEVELLEKELIYLTAQTEFLTAKRRVVASSEVQQKPHQSKRAATSKDRARNLESELDHNLLQQLVSLHQFSIDNMRAMLSFAPVNDVRIALMTPLESYIHLGSDFVDRRNTILQMHDEKVDTVRRYLNVQSYRFKDSFERFGKTYRLEFFQMKFDNVTVQEVLHALHMVHQAVDGINRSMNALTIREVFDSDAKKYKHQRMVSNLQLSKESPVVEANMLIFLDTNQDGSAVITGDYIDRDDLYPYDSSNRIRMDHTCGWSTLYYEKDHSGADPHIDSNGVPCVVLKNFVLTKYHMHQARMSSDAKDLLDDESLMLGLLDGFDDSALTFDSDVALSSDDATGDSAFQANRGSLVLCDEEENVTAEDELAESTNDEDDEVELLEKEIQYLTAQTEFLRSRAKRKSIRCSSQRQKSGRYRGAGEPALQLTARTVDNSVLQQLVMQQQFSIDSMRAMLSFAPVSDVVGVCVLELLELSCMRIALMTPLESYIHLSSDFEERRSTILRMRDEKLAATYRYLNEQSRGLDRDVPTRLEDSFERFGKLYLLDFVQMKFDNVTVREVVEALRVSHNQSIDDVFKSVGCLTVREVYDTDTKNFKHQRVVSSLHLEKETPVIEANMLFYFGDQSPDGPAIICSDYIDKDDLYPYDENRRLRMDSTYGWMFEPLVNDDGTQSVVMKRFVLSKYHMHQSRISPATRDVLLLKMEAINQGRMAAFIKKVNQKPIAASNEPIKLWQPSTREEE</sequence>
<accession>A0AAV2YR67</accession>
<feature type="region of interest" description="Disordered" evidence="1">
    <location>
        <begin position="414"/>
        <end position="435"/>
    </location>
</feature>
<gene>
    <name evidence="2" type="ORF">N0F65_011758</name>
</gene>
<evidence type="ECO:0000313" key="3">
    <source>
        <dbReference type="Proteomes" id="UP001146120"/>
    </source>
</evidence>
<keyword evidence="3" id="KW-1185">Reference proteome</keyword>
<proteinExistence type="predicted"/>